<comment type="caution">
    <text evidence="1">The sequence shown here is derived from an EMBL/GenBank/DDBJ whole genome shotgun (WGS) entry which is preliminary data.</text>
</comment>
<proteinExistence type="predicted"/>
<dbReference type="RefSeq" id="WP_107288981.1">
    <property type="nucleotide sequence ID" value="NZ_PYNF01000003.1"/>
</dbReference>
<sequence length="234" mass="26160">MTLSTQIHLLKQFAQMVFKQDPDSVNLHLFATKRDTDQAVDELTASREAEMFLTLEEVNNYLAEREKSYQAAIGVFIDFSSEIHDENGELTCCCEWVHVGFNHGCMDLVIDSETDASVISNYNENKLGDVVNELSNRFLKPSDGHMPFILKEQILLDPESSFGELTEASEGWSKSIDENETDFNASNGIVALNAYANRMFSSPDSEEATTIIKDLIADLRSVAGKLDVDFNSLL</sequence>
<dbReference type="AlphaFoldDB" id="A0A2T3KKY0"/>
<evidence type="ECO:0000313" key="1">
    <source>
        <dbReference type="EMBL" id="PSV00351.1"/>
    </source>
</evidence>
<organism evidence="1 2">
    <name type="scientific">Photobacterium kishitanii</name>
    <dbReference type="NCBI Taxonomy" id="318456"/>
    <lineage>
        <taxon>Bacteria</taxon>
        <taxon>Pseudomonadati</taxon>
        <taxon>Pseudomonadota</taxon>
        <taxon>Gammaproteobacteria</taxon>
        <taxon>Vibrionales</taxon>
        <taxon>Vibrionaceae</taxon>
        <taxon>Photobacterium</taxon>
    </lineage>
</organism>
<accession>A0A2T3KKY0</accession>
<dbReference type="EMBL" id="PYNF01000003">
    <property type="protein sequence ID" value="PSV00351.1"/>
    <property type="molecule type" value="Genomic_DNA"/>
</dbReference>
<reference evidence="1 2" key="1">
    <citation type="submission" date="2018-01" db="EMBL/GenBank/DDBJ databases">
        <title>Whole genome sequencing of Histamine producing bacteria.</title>
        <authorList>
            <person name="Butler K."/>
        </authorList>
    </citation>
    <scope>NUCLEOTIDE SEQUENCE [LARGE SCALE GENOMIC DNA]</scope>
    <source>
        <strain evidence="1 2">FS-7.2</strain>
    </source>
</reference>
<evidence type="ECO:0000313" key="2">
    <source>
        <dbReference type="Proteomes" id="UP000241426"/>
    </source>
</evidence>
<name>A0A2T3KKY0_9GAMM</name>
<protein>
    <submittedName>
        <fullName evidence="1">Uncharacterized protein</fullName>
    </submittedName>
</protein>
<dbReference type="Proteomes" id="UP000241426">
    <property type="component" value="Unassembled WGS sequence"/>
</dbReference>
<gene>
    <name evidence="1" type="ORF">C9J27_04285</name>
</gene>